<proteinExistence type="predicted"/>
<dbReference type="CDD" id="cd07205">
    <property type="entry name" value="Pat_PNPLA6_PNPLA7_NTE1_like"/>
    <property type="match status" value="1"/>
</dbReference>
<evidence type="ECO:0000313" key="6">
    <source>
        <dbReference type="EMBL" id="QDO92898.1"/>
    </source>
</evidence>
<evidence type="ECO:0000256" key="1">
    <source>
        <dbReference type="ARBA" id="ARBA00022801"/>
    </source>
</evidence>
<dbReference type="PANTHER" id="PTHR14226">
    <property type="entry name" value="NEUROPATHY TARGET ESTERASE/SWISS CHEESE D.MELANOGASTER"/>
    <property type="match status" value="1"/>
</dbReference>
<feature type="short sequence motif" description="DGA/G" evidence="4">
    <location>
        <begin position="209"/>
        <end position="211"/>
    </location>
</feature>
<dbReference type="PANTHER" id="PTHR14226:SF29">
    <property type="entry name" value="NEUROPATHY TARGET ESTERASE SWS"/>
    <property type="match status" value="1"/>
</dbReference>
<dbReference type="PROSITE" id="PS51635">
    <property type="entry name" value="PNPLA"/>
    <property type="match status" value="1"/>
</dbReference>
<accession>A0A516GMZ8</accession>
<evidence type="ECO:0000259" key="5">
    <source>
        <dbReference type="PROSITE" id="PS51635"/>
    </source>
</evidence>
<dbReference type="Gene3D" id="3.40.1090.10">
    <property type="entry name" value="Cytosolic phospholipase A2 catalytic domain"/>
    <property type="match status" value="2"/>
</dbReference>
<dbReference type="OrthoDB" id="9770965at2"/>
<dbReference type="EMBL" id="CP041637">
    <property type="protein sequence ID" value="QDO92898.1"/>
    <property type="molecule type" value="Genomic_DNA"/>
</dbReference>
<dbReference type="InterPro" id="IPR043864">
    <property type="entry name" value="Omp85-like_dom"/>
</dbReference>
<dbReference type="InterPro" id="IPR002641">
    <property type="entry name" value="PNPLA_dom"/>
</dbReference>
<dbReference type="Proteomes" id="UP000319209">
    <property type="component" value="Chromosome"/>
</dbReference>
<dbReference type="KEGG" id="fop:FNB79_02535"/>
<feature type="domain" description="PNPLA" evidence="5">
    <location>
        <begin position="32"/>
        <end position="222"/>
    </location>
</feature>
<evidence type="ECO:0000256" key="2">
    <source>
        <dbReference type="ARBA" id="ARBA00022963"/>
    </source>
</evidence>
<feature type="active site" description="Nucleophile" evidence="4">
    <location>
        <position position="65"/>
    </location>
</feature>
<keyword evidence="1 4" id="KW-0378">Hydrolase</keyword>
<evidence type="ECO:0000313" key="7">
    <source>
        <dbReference type="Proteomes" id="UP000319209"/>
    </source>
</evidence>
<name>A0A516GMZ8_9FLAO</name>
<dbReference type="Pfam" id="PF01734">
    <property type="entry name" value="Patatin"/>
    <property type="match status" value="1"/>
</dbReference>
<keyword evidence="7" id="KW-1185">Reference proteome</keyword>
<dbReference type="GO" id="GO:0016787">
    <property type="term" value="F:hydrolase activity"/>
    <property type="evidence" value="ECO:0007669"/>
    <property type="project" value="UniProtKB-UniRule"/>
</dbReference>
<sequence>MNNFSKFFIILSCFMWVLVGHAQDKEKPKVALVLSGGGALGVAHIPTLQKLDSLGIVPDLIVGTSMGSIVGGLYAIGYTGDEIAELAKTTDWDALFTGDVSIKDVSNEEKSEFERYSLDFEIVNGKIKPLVAILNDQNLRDFFSVLTYPVYNINNFDDFSIPFRSMTTDIVNGEQLLISQGSLTTAMRASMSIPGVFKPVEYENTLLVDGGVLNNFPVDVAKKMGADFIIGSEVSGGLRKKKELDNLENVLFQTGMISSKILTEKNKQDCDILIDNVPNLQFTSSDFDKTDIIYQDGKKAVHDNEDKFVALAEMLKPYKQRTHQKPNMDRVVSVDTIIYKGISKNNLRLVMCRSDLKPHQEYTTAEARNHINRILGTNLFSSIYTNPIINGATTGVEITAKEKALNQIKLAGHFDNYRGVGLLVNYTGRNIIGASSRLMTTIDIAEQPKFKVQYQKIFGNNKDFWFRSEIFGVKLDQDVFISGESVDEMNYKYLQIDNSINKNIHTLKSFIGVGLSYQNTSLKPEADPDIANNIFNLINYKLRTTEVYGQYAYNTLDKVFFPSKGLNIETRLGRAFYNNVNAKFYDRSIRDNESGHLTGFTKLRFHLKNIIAINGKLSVLVGGNVGFTFLDDVESDDASYQELGYGANYYIGGNIRRTRRDNYKFYGLLEDELPVTQFMGANIAVQYECIKNLYVTPHFNIASVGFDDFSDFSKNAFSPTGEWKDNLETSNLVSLGTTFSYNSILGPIDLDLSWVNSTEKFRLSFALGIPLGR</sequence>
<evidence type="ECO:0000256" key="4">
    <source>
        <dbReference type="PROSITE-ProRule" id="PRU01161"/>
    </source>
</evidence>
<dbReference type="InterPro" id="IPR016035">
    <property type="entry name" value="Acyl_Trfase/lysoPLipase"/>
</dbReference>
<dbReference type="Gene3D" id="2.40.160.50">
    <property type="entry name" value="membrane protein fhac: a member of the omp85/tpsb transporter family"/>
    <property type="match status" value="1"/>
</dbReference>
<feature type="short sequence motif" description="GXGXXG" evidence="4">
    <location>
        <begin position="36"/>
        <end position="41"/>
    </location>
</feature>
<organism evidence="6 7">
    <name type="scientific">Formosa sediminum</name>
    <dbReference type="NCBI Taxonomy" id="2594004"/>
    <lineage>
        <taxon>Bacteria</taxon>
        <taxon>Pseudomonadati</taxon>
        <taxon>Bacteroidota</taxon>
        <taxon>Flavobacteriia</taxon>
        <taxon>Flavobacteriales</taxon>
        <taxon>Flavobacteriaceae</taxon>
        <taxon>Formosa</taxon>
    </lineage>
</organism>
<dbReference type="Pfam" id="PF19143">
    <property type="entry name" value="Omp85_2"/>
    <property type="match status" value="1"/>
</dbReference>
<feature type="short sequence motif" description="GXSXG" evidence="4">
    <location>
        <begin position="63"/>
        <end position="67"/>
    </location>
</feature>
<dbReference type="AlphaFoldDB" id="A0A516GMZ8"/>
<gene>
    <name evidence="6" type="ORF">FNB79_02535</name>
</gene>
<dbReference type="GO" id="GO:0016042">
    <property type="term" value="P:lipid catabolic process"/>
    <property type="evidence" value="ECO:0007669"/>
    <property type="project" value="UniProtKB-UniRule"/>
</dbReference>
<dbReference type="SUPFAM" id="SSF52151">
    <property type="entry name" value="FabD/lysophospholipase-like"/>
    <property type="match status" value="1"/>
</dbReference>
<protein>
    <submittedName>
        <fullName evidence="6">Patatin</fullName>
    </submittedName>
</protein>
<evidence type="ECO:0000256" key="3">
    <source>
        <dbReference type="ARBA" id="ARBA00023098"/>
    </source>
</evidence>
<keyword evidence="2 4" id="KW-0442">Lipid degradation</keyword>
<dbReference type="InterPro" id="IPR050301">
    <property type="entry name" value="NTE"/>
</dbReference>
<keyword evidence="3 4" id="KW-0443">Lipid metabolism</keyword>
<feature type="active site" description="Proton acceptor" evidence="4">
    <location>
        <position position="209"/>
    </location>
</feature>
<reference evidence="6 7" key="1">
    <citation type="submission" date="2019-07" db="EMBL/GenBank/DDBJ databases">
        <title>Genome sequencing for Formosa sp. PS13.</title>
        <authorList>
            <person name="Park S.-J."/>
        </authorList>
    </citation>
    <scope>NUCLEOTIDE SEQUENCE [LARGE SCALE GENOMIC DNA]</scope>
    <source>
        <strain evidence="6 7">PS13</strain>
    </source>
</reference>